<dbReference type="EMBL" id="CAWUHB010000127">
    <property type="protein sequence ID" value="CAK7236884.1"/>
    <property type="molecule type" value="Genomic_DNA"/>
</dbReference>
<proteinExistence type="predicted"/>
<sequence length="925" mass="98341">MASLSAAILARPPPQTAADPSPTVVAAAAAAAAQQEQEQQAFSSALPSPTSTPSTTPPTVAAPQKAPLSSQLLINSESLRDHLFAPAAVAAIAAASSAQPRSSPTGEIVSSDSDEQLPDAPDLYLHHNHNHNHIHNQAHHTHNVHQAHHAAHHGRHSHYSHRTRHSVDTLDELDSLAPLGSPNTRAGKAIAAAAATTTAAAGTAGSSSAAAASTAEEKNRLRRINKIRYRSQSSATELQLQKDQHNQLFSSLGDIAHIPGLAPSLTTFDFPSFPGYPAGSVPMPGLSIGAMEPPVLSFYGAEPVPLPSRFAHIKRRLAEGHQDAIHASWARLLDALAVEVRRIAEQGPALIPSIDFAAIHDPDAVTPFQAALKSCGVGVVRGVVPRQDTAAWVDETRAYLQPADDKGTDIKPPPPQDPTCFDFFWTPAQVRARAHPNVLQAMRFAMGFWTPSDPKAAGTPLVGDPRMAIRFPISYADRIRIHVDAEQVKLVQQAKKADKAEKAEKATDTGSLSSIATPAATAPTATTTPTATPIIAQVDGGSLERWEPDGYGRGGTYDSVFRGRWEDYDPWDPAGRVQATPDLYNGAGACSIFRMFQGLLALTDVTPGMIRLMPSPKLASAYFLLRPFFRPKVAAPADNEASPAAWAAYLDASNWELEGEPSTIIHGAVPGHAQRVTELWHPHLQLRQSLLTPPRLQAGDYIVWHCDTPYLIASEKAEGGPSSSPSNEPAEATSTTATAMTTATAPASVSDTLSAAPMLVYVPACPLTQTNALYLARQRKAFMRGHPGPDFDATGSGLGSEADHASRPGEAAIEAVGGREGLRAMGLLPWDVERAADDRANKADKTGEDAQRKGGNAADNKDGQGAAVASVEGGDKMDVEPAATSPRTEPLSQAELELVRLANIILFPDQYEFYMPTRHNSPDRE</sequence>
<organism evidence="2 3">
    <name type="scientific">Sporothrix curviconia</name>
    <dbReference type="NCBI Taxonomy" id="1260050"/>
    <lineage>
        <taxon>Eukaryota</taxon>
        <taxon>Fungi</taxon>
        <taxon>Dikarya</taxon>
        <taxon>Ascomycota</taxon>
        <taxon>Pezizomycotina</taxon>
        <taxon>Sordariomycetes</taxon>
        <taxon>Sordariomycetidae</taxon>
        <taxon>Ophiostomatales</taxon>
        <taxon>Ophiostomataceae</taxon>
        <taxon>Sporothrix</taxon>
    </lineage>
</organism>
<evidence type="ECO:0000256" key="1">
    <source>
        <dbReference type="SAM" id="MobiDB-lite"/>
    </source>
</evidence>
<dbReference type="Proteomes" id="UP001642405">
    <property type="component" value="Unassembled WGS sequence"/>
</dbReference>
<keyword evidence="3" id="KW-1185">Reference proteome</keyword>
<dbReference type="InterPro" id="IPR010856">
    <property type="entry name" value="Gig2-like"/>
</dbReference>
<feature type="region of interest" description="Disordered" evidence="1">
    <location>
        <begin position="839"/>
        <end position="893"/>
    </location>
</feature>
<evidence type="ECO:0000313" key="3">
    <source>
        <dbReference type="Proteomes" id="UP001642405"/>
    </source>
</evidence>
<feature type="compositionally biased region" description="Basic and acidic residues" evidence="1">
    <location>
        <begin position="839"/>
        <end position="852"/>
    </location>
</feature>
<dbReference type="PANTHER" id="PTHR30613:SF1">
    <property type="entry name" value="DUF1479 DOMAIN PROTEIN (AFU_ORTHOLOGUE AFUA_5G09280)"/>
    <property type="match status" value="1"/>
</dbReference>
<feature type="compositionally biased region" description="Low complexity" evidence="1">
    <location>
        <begin position="26"/>
        <end position="59"/>
    </location>
</feature>
<name>A0ABP0CXL3_9PEZI</name>
<feature type="compositionally biased region" description="Low complexity" evidence="1">
    <location>
        <begin position="515"/>
        <end position="532"/>
    </location>
</feature>
<evidence type="ECO:0000313" key="2">
    <source>
        <dbReference type="EMBL" id="CAK7236884.1"/>
    </source>
</evidence>
<feature type="region of interest" description="Disordered" evidence="1">
    <location>
        <begin position="495"/>
        <end position="532"/>
    </location>
</feature>
<dbReference type="SUPFAM" id="SSF51197">
    <property type="entry name" value="Clavaminate synthase-like"/>
    <property type="match status" value="1"/>
</dbReference>
<gene>
    <name evidence="2" type="ORF">SCUCBS95973_009760</name>
</gene>
<feature type="region of interest" description="Disordered" evidence="1">
    <location>
        <begin position="1"/>
        <end position="66"/>
    </location>
</feature>
<feature type="compositionally biased region" description="Low complexity" evidence="1">
    <location>
        <begin position="200"/>
        <end position="214"/>
    </location>
</feature>
<feature type="region of interest" description="Disordered" evidence="1">
    <location>
        <begin position="786"/>
        <end position="808"/>
    </location>
</feature>
<accession>A0ABP0CXL3</accession>
<dbReference type="Gene3D" id="2.60.120.330">
    <property type="entry name" value="B-lactam Antibiotic, Isopenicillin N Synthase, Chain"/>
    <property type="match status" value="1"/>
</dbReference>
<feature type="region of interest" description="Disordered" evidence="1">
    <location>
        <begin position="139"/>
        <end position="164"/>
    </location>
</feature>
<feature type="compositionally biased region" description="Basic and acidic residues" evidence="1">
    <location>
        <begin position="495"/>
        <end position="507"/>
    </location>
</feature>
<comment type="caution">
    <text evidence="2">The sequence shown here is derived from an EMBL/GenBank/DDBJ whole genome shotgun (WGS) entry which is preliminary data.</text>
</comment>
<dbReference type="InterPro" id="IPR027443">
    <property type="entry name" value="IPNS-like_sf"/>
</dbReference>
<dbReference type="PANTHER" id="PTHR30613">
    <property type="entry name" value="UNCHARACTERIZED PROTEIN YBIU-RELATED"/>
    <property type="match status" value="1"/>
</dbReference>
<protein>
    <submittedName>
        <fullName evidence="2">Uncharacterized protein</fullName>
    </submittedName>
</protein>
<feature type="compositionally biased region" description="Low complexity" evidence="1">
    <location>
        <begin position="719"/>
        <end position="737"/>
    </location>
</feature>
<feature type="region of interest" description="Disordered" evidence="1">
    <location>
        <begin position="96"/>
        <end position="119"/>
    </location>
</feature>
<feature type="region of interest" description="Disordered" evidence="1">
    <location>
        <begin position="715"/>
        <end position="737"/>
    </location>
</feature>
<feature type="region of interest" description="Disordered" evidence="1">
    <location>
        <begin position="200"/>
        <end position="219"/>
    </location>
</feature>
<reference evidence="2 3" key="1">
    <citation type="submission" date="2024-01" db="EMBL/GenBank/DDBJ databases">
        <authorList>
            <person name="Allen C."/>
            <person name="Tagirdzhanova G."/>
        </authorList>
    </citation>
    <scope>NUCLEOTIDE SEQUENCE [LARGE SCALE GENOMIC DNA]</scope>
</reference>
<dbReference type="Pfam" id="PF07350">
    <property type="entry name" value="Gig2-like"/>
    <property type="match status" value="1"/>
</dbReference>